<reference evidence="3" key="1">
    <citation type="journal article" date="2021" name="Nat. Commun.">
        <title>Genetic determinants of endophytism in the Arabidopsis root mycobiome.</title>
        <authorList>
            <person name="Mesny F."/>
            <person name="Miyauchi S."/>
            <person name="Thiergart T."/>
            <person name="Pickel B."/>
            <person name="Atanasova L."/>
            <person name="Karlsson M."/>
            <person name="Huettel B."/>
            <person name="Barry K.W."/>
            <person name="Haridas S."/>
            <person name="Chen C."/>
            <person name="Bauer D."/>
            <person name="Andreopoulos W."/>
            <person name="Pangilinan J."/>
            <person name="LaButti K."/>
            <person name="Riley R."/>
            <person name="Lipzen A."/>
            <person name="Clum A."/>
            <person name="Drula E."/>
            <person name="Henrissat B."/>
            <person name="Kohler A."/>
            <person name="Grigoriev I.V."/>
            <person name="Martin F.M."/>
            <person name="Hacquard S."/>
        </authorList>
    </citation>
    <scope>NUCLEOTIDE SEQUENCE</scope>
    <source>
        <strain evidence="3">MPI-SDFR-AT-0068</strain>
    </source>
</reference>
<dbReference type="CDD" id="cd00067">
    <property type="entry name" value="GAL4"/>
    <property type="match status" value="1"/>
</dbReference>
<dbReference type="InterPro" id="IPR021858">
    <property type="entry name" value="Fun_TF"/>
</dbReference>
<dbReference type="PANTHER" id="PTHR47657:SF14">
    <property type="entry name" value="ZN(2)-C6 FUNGAL-TYPE DOMAIN-CONTAINING PROTEIN"/>
    <property type="match status" value="1"/>
</dbReference>
<dbReference type="Pfam" id="PF00172">
    <property type="entry name" value="Zn_clus"/>
    <property type="match status" value="1"/>
</dbReference>
<dbReference type="AlphaFoldDB" id="A0A8K0RZL7"/>
<name>A0A8K0RZL7_9HYPO</name>
<dbReference type="PANTHER" id="PTHR47657">
    <property type="entry name" value="STEROL REGULATORY ELEMENT-BINDING PROTEIN ECM22"/>
    <property type="match status" value="1"/>
</dbReference>
<organism evidence="3 4">
    <name type="scientific">Fusarium tricinctum</name>
    <dbReference type="NCBI Taxonomy" id="61284"/>
    <lineage>
        <taxon>Eukaryota</taxon>
        <taxon>Fungi</taxon>
        <taxon>Dikarya</taxon>
        <taxon>Ascomycota</taxon>
        <taxon>Pezizomycotina</taxon>
        <taxon>Sordariomycetes</taxon>
        <taxon>Hypocreomycetidae</taxon>
        <taxon>Hypocreales</taxon>
        <taxon>Nectriaceae</taxon>
        <taxon>Fusarium</taxon>
        <taxon>Fusarium tricinctum species complex</taxon>
    </lineage>
</organism>
<dbReference type="Proteomes" id="UP000813427">
    <property type="component" value="Unassembled WGS sequence"/>
</dbReference>
<evidence type="ECO:0000313" key="4">
    <source>
        <dbReference type="Proteomes" id="UP000813427"/>
    </source>
</evidence>
<dbReference type="EMBL" id="JAGPXF010000003">
    <property type="protein sequence ID" value="KAH7250993.1"/>
    <property type="molecule type" value="Genomic_DNA"/>
</dbReference>
<dbReference type="SMART" id="SM00066">
    <property type="entry name" value="GAL4"/>
    <property type="match status" value="1"/>
</dbReference>
<dbReference type="Gene3D" id="4.10.240.10">
    <property type="entry name" value="Zn(2)-C6 fungal-type DNA-binding domain"/>
    <property type="match status" value="1"/>
</dbReference>
<gene>
    <name evidence="3" type="ORF">BKA59DRAFT_471498</name>
</gene>
<comment type="caution">
    <text evidence="3">The sequence shown here is derived from an EMBL/GenBank/DDBJ whole genome shotgun (WGS) entry which is preliminary data.</text>
</comment>
<dbReference type="InterPro" id="IPR036864">
    <property type="entry name" value="Zn2-C6_fun-type_DNA-bd_sf"/>
</dbReference>
<dbReference type="OrthoDB" id="3546279at2759"/>
<dbReference type="InterPro" id="IPR052400">
    <property type="entry name" value="Zn2-C6_fungal_TF"/>
</dbReference>
<dbReference type="SUPFAM" id="SSF57701">
    <property type="entry name" value="Zn2/Cys6 DNA-binding domain"/>
    <property type="match status" value="1"/>
</dbReference>
<dbReference type="GO" id="GO:0000981">
    <property type="term" value="F:DNA-binding transcription factor activity, RNA polymerase II-specific"/>
    <property type="evidence" value="ECO:0007669"/>
    <property type="project" value="InterPro"/>
</dbReference>
<evidence type="ECO:0000259" key="2">
    <source>
        <dbReference type="PROSITE" id="PS50048"/>
    </source>
</evidence>
<proteinExistence type="predicted"/>
<dbReference type="GO" id="GO:0008270">
    <property type="term" value="F:zinc ion binding"/>
    <property type="evidence" value="ECO:0007669"/>
    <property type="project" value="InterPro"/>
</dbReference>
<sequence length="394" mass="45513">MLRKSRFGCQECRLRKVKCDETRPVCSNCRRRYLEIQSCDWNGHKQARLISSRDPRDAIVNQQPVAGQLSLCTIPEPGTHRLRTLELRLMYHYVTAVSYEMPTCVGTRYQTWQSVIPRLSFEFELVLNPMLALSALHLHGYVPDDIVVAMAVRWYLDRALRGYRQALSAANVPSEQLWLVSVLLAHLQWLLSHQEQPGTSYELPLQAYDMLQGVTILFTKDRAVLKQLGYDWIGDETTIYNPSPVENEQLLMIEPQLNSIDWELTQLIEAFEVSNIPGDQRNIYMHVKDYVVYCYRLFYSGVSAQTLRPFIGFMAVNCHPEYRKMLGRHDPLAMALWARALILLSQIDHSWWINGKGDYDVLERDIGGICSLMPAKLRWTMEWPCAVLNGDISV</sequence>
<keyword evidence="4" id="KW-1185">Reference proteome</keyword>
<keyword evidence="1" id="KW-0539">Nucleus</keyword>
<feature type="domain" description="Zn(2)-C6 fungal-type" evidence="2">
    <location>
        <begin position="8"/>
        <end position="41"/>
    </location>
</feature>
<evidence type="ECO:0000313" key="3">
    <source>
        <dbReference type="EMBL" id="KAH7250993.1"/>
    </source>
</evidence>
<evidence type="ECO:0000256" key="1">
    <source>
        <dbReference type="ARBA" id="ARBA00023242"/>
    </source>
</evidence>
<dbReference type="Pfam" id="PF11951">
    <property type="entry name" value="Fungal_trans_2"/>
    <property type="match status" value="1"/>
</dbReference>
<protein>
    <recommendedName>
        <fullName evidence="2">Zn(2)-C6 fungal-type domain-containing protein</fullName>
    </recommendedName>
</protein>
<accession>A0A8K0RZL7</accession>
<dbReference type="InterPro" id="IPR001138">
    <property type="entry name" value="Zn2Cys6_DnaBD"/>
</dbReference>
<dbReference type="PROSITE" id="PS50048">
    <property type="entry name" value="ZN2_CY6_FUNGAL_2"/>
    <property type="match status" value="1"/>
</dbReference>